<organism evidence="5 6">
    <name type="scientific">Mycolicibacterium rufum</name>
    <dbReference type="NCBI Taxonomy" id="318424"/>
    <lineage>
        <taxon>Bacteria</taxon>
        <taxon>Bacillati</taxon>
        <taxon>Actinomycetota</taxon>
        <taxon>Actinomycetes</taxon>
        <taxon>Mycobacteriales</taxon>
        <taxon>Mycobacteriaceae</taxon>
        <taxon>Mycolicibacterium</taxon>
    </lineage>
</organism>
<keyword evidence="5" id="KW-0560">Oxidoreductase</keyword>
<dbReference type="Pfam" id="PF01494">
    <property type="entry name" value="FAD_binding_3"/>
    <property type="match status" value="1"/>
</dbReference>
<dbReference type="RefSeq" id="WP_043406194.1">
    <property type="nucleotide sequence ID" value="NZ_CP092427.2"/>
</dbReference>
<keyword evidence="2" id="KW-0285">Flavoprotein</keyword>
<name>A0ABY3UEI7_9MYCO</name>
<dbReference type="InterPro" id="IPR036188">
    <property type="entry name" value="FAD/NAD-bd_sf"/>
</dbReference>
<dbReference type="Pfam" id="PF21274">
    <property type="entry name" value="Rng_hyd_C"/>
    <property type="match status" value="1"/>
</dbReference>
<evidence type="ECO:0000256" key="3">
    <source>
        <dbReference type="ARBA" id="ARBA00022827"/>
    </source>
</evidence>
<keyword evidence="6" id="KW-1185">Reference proteome</keyword>
<keyword evidence="3" id="KW-0274">FAD</keyword>
<gene>
    <name evidence="5" type="ORF">MJO55_06385</name>
</gene>
<proteinExistence type="predicted"/>
<keyword evidence="5" id="KW-0503">Monooxygenase</keyword>
<dbReference type="PROSITE" id="PS51257">
    <property type="entry name" value="PROKAR_LIPOPROTEIN"/>
    <property type="match status" value="1"/>
</dbReference>
<dbReference type="PANTHER" id="PTHR43004:SF19">
    <property type="entry name" value="BINDING MONOOXYGENASE, PUTATIVE (JCVI)-RELATED"/>
    <property type="match status" value="1"/>
</dbReference>
<dbReference type="Proteomes" id="UP001055159">
    <property type="component" value="Chromosome"/>
</dbReference>
<dbReference type="InterPro" id="IPR002938">
    <property type="entry name" value="FAD-bd"/>
</dbReference>
<reference evidence="5" key="1">
    <citation type="submission" date="2022-08" db="EMBL/GenBank/DDBJ databases">
        <title>Whole genome sequencing of non-tuberculosis mycobacteria type-strains.</title>
        <authorList>
            <person name="Igarashi Y."/>
            <person name="Osugi A."/>
            <person name="Mitarai S."/>
        </authorList>
    </citation>
    <scope>NUCLEOTIDE SEQUENCE</scope>
    <source>
        <strain evidence="5">JCM 16372</strain>
    </source>
</reference>
<accession>A0ABY3UEI7</accession>
<dbReference type="GO" id="GO:0004497">
    <property type="term" value="F:monooxygenase activity"/>
    <property type="evidence" value="ECO:0007669"/>
    <property type="project" value="UniProtKB-KW"/>
</dbReference>
<dbReference type="Gene3D" id="3.50.50.60">
    <property type="entry name" value="FAD/NAD(P)-binding domain"/>
    <property type="match status" value="2"/>
</dbReference>
<comment type="cofactor">
    <cofactor evidence="1">
        <name>FAD</name>
        <dbReference type="ChEBI" id="CHEBI:57692"/>
    </cofactor>
</comment>
<dbReference type="SUPFAM" id="SSF51905">
    <property type="entry name" value="FAD/NAD(P)-binding domain"/>
    <property type="match status" value="1"/>
</dbReference>
<dbReference type="InterPro" id="IPR050641">
    <property type="entry name" value="RIFMO-like"/>
</dbReference>
<evidence type="ECO:0000256" key="2">
    <source>
        <dbReference type="ARBA" id="ARBA00022630"/>
    </source>
</evidence>
<dbReference type="Gene3D" id="3.40.30.120">
    <property type="match status" value="1"/>
</dbReference>
<evidence type="ECO:0000313" key="6">
    <source>
        <dbReference type="Proteomes" id="UP001055159"/>
    </source>
</evidence>
<dbReference type="PRINTS" id="PR00420">
    <property type="entry name" value="RNGMNOXGNASE"/>
</dbReference>
<dbReference type="PANTHER" id="PTHR43004">
    <property type="entry name" value="TRK SYSTEM POTASSIUM UPTAKE PROTEIN"/>
    <property type="match status" value="1"/>
</dbReference>
<feature type="domain" description="FAD-binding" evidence="4">
    <location>
        <begin position="4"/>
        <end position="362"/>
    </location>
</feature>
<sequence length="503" mass="53020">MRDAEVLIAGAGPNGLMLACELALAGVRPLVIDRLPGPGAEPKANGLVGQVVRQLDMRGLYRRFSGAATDPEPTAGWIFSGMQVPLAGLADNPMYAMMIAQPTLVRLLLERSAELGVHVRWGHAVEGLADGPDGVRVTVAGPQGDTTLRVDHLVGADGGRSAVRKLASIPFPGHTSHTVSRVAHVAVPDELRTADGGLQVPGYGRLPFGHTRLERGGIIFADLGQANPMLGTIEFGNVDEVSADIDAADPLTLPELRRSARRVLGVDVPFGPPRGDGPHALRRIAGQNTRQAEQYRSGHVLLLGDAAHVHSAMGGPGLNLGLQDAMNLGWKLAATVRGEAPSGLLDTYHSERHPVGRRVMMQSMSQTALFSPGPEIGALRDLFTELLALPAVARHMAGLLAGADVRYEVGDAHPLSGYLAPDLRLEDGRRVAELLHGARPVLVGDAVPAVDAVEVVRAGIRGGPAAMLIRPDGYVAWATDGPAHRGLETALARWVNKCFVTGK</sequence>
<protein>
    <submittedName>
        <fullName evidence="5">FAD-dependent monooxygenase</fullName>
    </submittedName>
</protein>
<evidence type="ECO:0000313" key="5">
    <source>
        <dbReference type="EMBL" id="ULP38049.1"/>
    </source>
</evidence>
<evidence type="ECO:0000256" key="1">
    <source>
        <dbReference type="ARBA" id="ARBA00001974"/>
    </source>
</evidence>
<dbReference type="EMBL" id="CP092427">
    <property type="protein sequence ID" value="ULP38049.1"/>
    <property type="molecule type" value="Genomic_DNA"/>
</dbReference>
<evidence type="ECO:0000259" key="4">
    <source>
        <dbReference type="Pfam" id="PF01494"/>
    </source>
</evidence>